<dbReference type="Gene3D" id="1.10.10.10">
    <property type="entry name" value="Winged helix-like DNA-binding domain superfamily/Winged helix DNA-binding domain"/>
    <property type="match status" value="1"/>
</dbReference>
<evidence type="ECO:0000313" key="4">
    <source>
        <dbReference type="EMBL" id="CAB5226341.1"/>
    </source>
</evidence>
<dbReference type="InterPro" id="IPR041352">
    <property type="entry name" value="Mtd_N"/>
</dbReference>
<name>A0A6J7X6U1_9CAUD</name>
<dbReference type="InterPro" id="IPR030392">
    <property type="entry name" value="S74_ICA"/>
</dbReference>
<evidence type="ECO:0000259" key="3">
    <source>
        <dbReference type="PROSITE" id="PS51688"/>
    </source>
</evidence>
<dbReference type="Pfam" id="PF13884">
    <property type="entry name" value="Peptidase_S74"/>
    <property type="match status" value="1"/>
</dbReference>
<evidence type="ECO:0000256" key="1">
    <source>
        <dbReference type="ARBA" id="ARBA00004328"/>
    </source>
</evidence>
<dbReference type="InterPro" id="IPR036388">
    <property type="entry name" value="WH-like_DNA-bd_sf"/>
</dbReference>
<dbReference type="GO" id="GO:0045893">
    <property type="term" value="P:positive regulation of DNA-templated transcription"/>
    <property type="evidence" value="ECO:0007669"/>
    <property type="project" value="TreeGrafter"/>
</dbReference>
<comment type="subcellular location">
    <subcellularLocation>
        <location evidence="1">Virion</location>
    </subcellularLocation>
</comment>
<dbReference type="Pfam" id="PF18454">
    <property type="entry name" value="Mtd_N"/>
    <property type="match status" value="1"/>
</dbReference>
<dbReference type="GO" id="GO:0003700">
    <property type="term" value="F:DNA-binding transcription factor activity"/>
    <property type="evidence" value="ECO:0007669"/>
    <property type="project" value="TreeGrafter"/>
</dbReference>
<keyword evidence="2" id="KW-0946">Virion</keyword>
<sequence length="615" mass="65651">MANTIQVTSDTVVKLLIRRGTDFDRKNVILSQGELGFTTDTERVFVGNGVTLGGIIVGNKSTVTNTGKETISNPFPGDLVFETQNTDGAPTNLLYIQNKDSLWVNAHPVYGSPFSYATGQLLFNSQYLTLDTAKSILNLNVDLYTANLSSNQTFVYDLPSRGINATNKTYVDTLVSVATAEDQRYTRAYTAMNFLPLSGEATVFGTVSSTTNIVVPTLPIHNNDLTNKVYVDTEIKTSSDADRAFVGNRYLPLSGGTLTNSVTAIVQRNNAAALHIRQLGTAPALRIDNTNILNANQPAFIVDNYGSLGIGMTPVPGSSTRLTVVGNVSATGDINTDSNLYTGGRVGVGTLTPTQQLEVVGYIKSTGAESGIRIGTSDSGSTGQFSVDGQNTYLDYSTSLLIRNGSDFSEKIRVTNDGKIGVGVTEPVTNLQINDPTGARVRVSGANGSAFELNNANTRIGIPATNTLALYTSNNERARIDLNGNVGIGTASPTVKLDVNGNTRISGSLTTTGDINAEGDVTAFTTSDERLKNNITPITSALEKIDRITGVEYDWNTDLQSKRTGHDIGVLAQEIEAIIPEAVTTREDGYKAVNYEKIIPLLIQAIKELKANTAK</sequence>
<dbReference type="InterPro" id="IPR051577">
    <property type="entry name" value="MRF-like"/>
</dbReference>
<evidence type="ECO:0000256" key="2">
    <source>
        <dbReference type="ARBA" id="ARBA00022732"/>
    </source>
</evidence>
<dbReference type="GO" id="GO:0016540">
    <property type="term" value="P:protein autoprocessing"/>
    <property type="evidence" value="ECO:0007669"/>
    <property type="project" value="TreeGrafter"/>
</dbReference>
<dbReference type="PANTHER" id="PTHR13029">
    <property type="match status" value="1"/>
</dbReference>
<dbReference type="GO" id="GO:0098015">
    <property type="term" value="C:virus tail"/>
    <property type="evidence" value="ECO:0007669"/>
    <property type="project" value="UniProtKB-KW"/>
</dbReference>
<reference evidence="4" key="1">
    <citation type="submission" date="2020-05" db="EMBL/GenBank/DDBJ databases">
        <authorList>
            <person name="Chiriac C."/>
            <person name="Salcher M."/>
            <person name="Ghai R."/>
            <person name="Kavagutti S V."/>
        </authorList>
    </citation>
    <scope>NUCLEOTIDE SEQUENCE</scope>
</reference>
<gene>
    <name evidence="4" type="ORF">UFOVP760_118</name>
</gene>
<organism evidence="4">
    <name type="scientific">uncultured Caudovirales phage</name>
    <dbReference type="NCBI Taxonomy" id="2100421"/>
    <lineage>
        <taxon>Viruses</taxon>
        <taxon>Duplodnaviria</taxon>
        <taxon>Heunggongvirae</taxon>
        <taxon>Uroviricota</taxon>
        <taxon>Caudoviricetes</taxon>
        <taxon>Peduoviridae</taxon>
        <taxon>Maltschvirus</taxon>
        <taxon>Maltschvirus maltsch</taxon>
    </lineage>
</organism>
<dbReference type="EMBL" id="LR798360">
    <property type="protein sequence ID" value="CAB5226341.1"/>
    <property type="molecule type" value="Genomic_DNA"/>
</dbReference>
<keyword evidence="2" id="KW-1227">Viral tail protein</keyword>
<dbReference type="PROSITE" id="PS51688">
    <property type="entry name" value="ICA"/>
    <property type="match status" value="1"/>
</dbReference>
<accession>A0A6J7X6U1</accession>
<proteinExistence type="predicted"/>
<feature type="domain" description="Peptidase S74" evidence="3">
    <location>
        <begin position="527"/>
        <end position="615"/>
    </location>
</feature>
<protein>
    <submittedName>
        <fullName evidence="4">Intramolecular chaperone auto-processing domain containing protein</fullName>
    </submittedName>
</protein>
<dbReference type="PANTHER" id="PTHR13029:SF18">
    <property type="entry name" value="MYELIN REGULATORY FACTOR HOMOLOG 1"/>
    <property type="match status" value="1"/>
</dbReference>
<dbReference type="Gene3D" id="2.10.10.30">
    <property type="match status" value="1"/>
</dbReference>
<dbReference type="GO" id="GO:0043565">
    <property type="term" value="F:sequence-specific DNA binding"/>
    <property type="evidence" value="ECO:0007669"/>
    <property type="project" value="TreeGrafter"/>
</dbReference>